<feature type="transmembrane region" description="Helical" evidence="12">
    <location>
        <begin position="840"/>
        <end position="858"/>
    </location>
</feature>
<feature type="transmembrane region" description="Helical" evidence="12">
    <location>
        <begin position="95"/>
        <end position="113"/>
    </location>
</feature>
<evidence type="ECO:0000256" key="10">
    <source>
        <dbReference type="ARBA" id="ARBA00023136"/>
    </source>
</evidence>
<evidence type="ECO:0000256" key="9">
    <source>
        <dbReference type="ARBA" id="ARBA00022989"/>
    </source>
</evidence>
<keyword evidence="9 12" id="KW-1133">Transmembrane helix</keyword>
<evidence type="ECO:0000313" key="16">
    <source>
        <dbReference type="Proteomes" id="UP000298138"/>
    </source>
</evidence>
<dbReference type="PROSITE" id="PS00211">
    <property type="entry name" value="ABC_TRANSPORTER_1"/>
    <property type="match status" value="2"/>
</dbReference>
<dbReference type="Pfam" id="PF00664">
    <property type="entry name" value="ABC_membrane"/>
    <property type="match status" value="2"/>
</dbReference>
<feature type="domain" description="ABC transporter" evidence="13">
    <location>
        <begin position="1025"/>
        <end position="1265"/>
    </location>
</feature>
<proteinExistence type="inferred from homology"/>
<dbReference type="PROSITE" id="PS50929">
    <property type="entry name" value="ABC_TM1F"/>
    <property type="match status" value="2"/>
</dbReference>
<evidence type="ECO:0000256" key="11">
    <source>
        <dbReference type="ARBA" id="ARBA00023180"/>
    </source>
</evidence>
<dbReference type="PROSITE" id="PS50893">
    <property type="entry name" value="ABC_TRANSPORTER_2"/>
    <property type="match status" value="2"/>
</dbReference>
<dbReference type="PANTHER" id="PTHR43394">
    <property type="entry name" value="ATP-DEPENDENT PERMEASE MDL1, MITOCHONDRIAL"/>
    <property type="match status" value="1"/>
</dbReference>
<dbReference type="InterPro" id="IPR036640">
    <property type="entry name" value="ABC1_TM_sf"/>
</dbReference>
<dbReference type="STRING" id="341454.A0A4S2MZ64"/>
<name>A0A4S2MZ64_9PEZI</name>
<keyword evidence="5 12" id="KW-0812">Transmembrane</keyword>
<feature type="domain" description="ABC transmembrane type-1" evidence="14">
    <location>
        <begin position="697"/>
        <end position="984"/>
    </location>
</feature>
<dbReference type="FunFam" id="3.40.50.300:FF:000913">
    <property type="entry name" value="ABC multidrug transporter SitT"/>
    <property type="match status" value="1"/>
</dbReference>
<dbReference type="InterPro" id="IPR027417">
    <property type="entry name" value="P-loop_NTPase"/>
</dbReference>
<feature type="transmembrane region" description="Helical" evidence="12">
    <location>
        <begin position="693"/>
        <end position="717"/>
    </location>
</feature>
<dbReference type="PANTHER" id="PTHR43394:SF11">
    <property type="entry name" value="ATP-BINDING CASSETTE TRANSPORTER"/>
    <property type="match status" value="1"/>
</dbReference>
<evidence type="ECO:0000256" key="3">
    <source>
        <dbReference type="ARBA" id="ARBA00007577"/>
    </source>
</evidence>
<evidence type="ECO:0000256" key="2">
    <source>
        <dbReference type="ARBA" id="ARBA00004308"/>
    </source>
</evidence>
<protein>
    <submittedName>
        <fullName evidence="15">P-loop containing nucleoside triphosphate hydrolase protein</fullName>
    </submittedName>
</protein>
<reference evidence="15 16" key="1">
    <citation type="submission" date="2019-04" db="EMBL/GenBank/DDBJ databases">
        <title>Comparative genomics and transcriptomics to analyze fruiting body development in filamentous ascomycetes.</title>
        <authorList>
            <consortium name="DOE Joint Genome Institute"/>
            <person name="Lutkenhaus R."/>
            <person name="Traeger S."/>
            <person name="Breuer J."/>
            <person name="Kuo A."/>
            <person name="Lipzen A."/>
            <person name="Pangilinan J."/>
            <person name="Dilworth D."/>
            <person name="Sandor L."/>
            <person name="Poggeler S."/>
            <person name="Barry K."/>
            <person name="Grigoriev I.V."/>
            <person name="Nowrousian M."/>
        </authorList>
    </citation>
    <scope>NUCLEOTIDE SEQUENCE [LARGE SCALE GENOMIC DNA]</scope>
    <source>
        <strain evidence="15 16">CBS 389.68</strain>
    </source>
</reference>
<dbReference type="GO" id="GO:0005524">
    <property type="term" value="F:ATP binding"/>
    <property type="evidence" value="ECO:0007669"/>
    <property type="project" value="UniProtKB-KW"/>
</dbReference>
<comment type="similarity">
    <text evidence="3">Belongs to the ABC transporter superfamily. ABCB family. Multidrug resistance exporter (TC 3.A.1.201) subfamily.</text>
</comment>
<dbReference type="OrthoDB" id="6500128at2759"/>
<dbReference type="Proteomes" id="UP000298138">
    <property type="component" value="Unassembled WGS sequence"/>
</dbReference>
<dbReference type="Gene3D" id="3.40.50.300">
    <property type="entry name" value="P-loop containing nucleotide triphosphate hydrolases"/>
    <property type="match status" value="2"/>
</dbReference>
<organism evidence="15 16">
    <name type="scientific">Ascodesmis nigricans</name>
    <dbReference type="NCBI Taxonomy" id="341454"/>
    <lineage>
        <taxon>Eukaryota</taxon>
        <taxon>Fungi</taxon>
        <taxon>Dikarya</taxon>
        <taxon>Ascomycota</taxon>
        <taxon>Pezizomycotina</taxon>
        <taxon>Pezizomycetes</taxon>
        <taxon>Pezizales</taxon>
        <taxon>Ascodesmidaceae</taxon>
        <taxon>Ascodesmis</taxon>
    </lineage>
</organism>
<dbReference type="InParanoid" id="A0A4S2MZ64"/>
<dbReference type="GO" id="GO:0090374">
    <property type="term" value="P:oligopeptide export from mitochondrion"/>
    <property type="evidence" value="ECO:0007669"/>
    <property type="project" value="TreeGrafter"/>
</dbReference>
<feature type="transmembrane region" description="Helical" evidence="12">
    <location>
        <begin position="316"/>
        <end position="337"/>
    </location>
</feature>
<keyword evidence="7" id="KW-0547">Nucleotide-binding</keyword>
<keyword evidence="11" id="KW-0325">Glycoprotein</keyword>
<dbReference type="InterPro" id="IPR003439">
    <property type="entry name" value="ABC_transporter-like_ATP-bd"/>
</dbReference>
<comment type="subcellular location">
    <subcellularLocation>
        <location evidence="2">Endomembrane system</location>
    </subcellularLocation>
    <subcellularLocation>
        <location evidence="1">Membrane</location>
        <topology evidence="1">Multi-pass membrane protein</topology>
    </subcellularLocation>
</comment>
<feature type="transmembrane region" description="Helical" evidence="12">
    <location>
        <begin position="811"/>
        <end position="834"/>
    </location>
</feature>
<feature type="transmembrane region" description="Helical" evidence="12">
    <location>
        <begin position="956"/>
        <end position="978"/>
    </location>
</feature>
<keyword evidence="16" id="KW-1185">Reference proteome</keyword>
<dbReference type="InterPro" id="IPR017871">
    <property type="entry name" value="ABC_transporter-like_CS"/>
</dbReference>
<feature type="transmembrane region" description="Helical" evidence="12">
    <location>
        <begin position="923"/>
        <end position="944"/>
    </location>
</feature>
<evidence type="ECO:0000259" key="13">
    <source>
        <dbReference type="PROSITE" id="PS50893"/>
    </source>
</evidence>
<dbReference type="AlphaFoldDB" id="A0A4S2MZ64"/>
<keyword evidence="15" id="KW-0378">Hydrolase</keyword>
<dbReference type="GO" id="GO:0016887">
    <property type="term" value="F:ATP hydrolysis activity"/>
    <property type="evidence" value="ECO:0007669"/>
    <property type="project" value="InterPro"/>
</dbReference>
<dbReference type="EMBL" id="ML220117">
    <property type="protein sequence ID" value="TGZ81936.1"/>
    <property type="molecule type" value="Genomic_DNA"/>
</dbReference>
<dbReference type="InterPro" id="IPR011527">
    <property type="entry name" value="ABC1_TM_dom"/>
</dbReference>
<dbReference type="InterPro" id="IPR039421">
    <property type="entry name" value="Type_1_exporter"/>
</dbReference>
<dbReference type="SUPFAM" id="SSF52540">
    <property type="entry name" value="P-loop containing nucleoside triphosphate hydrolases"/>
    <property type="match status" value="2"/>
</dbReference>
<evidence type="ECO:0000256" key="4">
    <source>
        <dbReference type="ARBA" id="ARBA00022448"/>
    </source>
</evidence>
<dbReference type="CDD" id="cd03249">
    <property type="entry name" value="ABC_MTABC3_MDL1_MDL2"/>
    <property type="match status" value="2"/>
</dbReference>
<feature type="domain" description="ABC transmembrane type-1" evidence="14">
    <location>
        <begin position="49"/>
        <end position="339"/>
    </location>
</feature>
<evidence type="ECO:0000256" key="12">
    <source>
        <dbReference type="SAM" id="Phobius"/>
    </source>
</evidence>
<dbReference type="SMART" id="SM00382">
    <property type="entry name" value="AAA"/>
    <property type="match status" value="2"/>
</dbReference>
<feature type="transmembrane region" description="Helical" evidence="12">
    <location>
        <begin position="274"/>
        <end position="296"/>
    </location>
</feature>
<feature type="transmembrane region" description="Helical" evidence="12">
    <location>
        <begin position="195"/>
        <end position="214"/>
    </location>
</feature>
<keyword evidence="10 12" id="KW-0472">Membrane</keyword>
<evidence type="ECO:0000256" key="5">
    <source>
        <dbReference type="ARBA" id="ARBA00022692"/>
    </source>
</evidence>
<evidence type="ECO:0000256" key="1">
    <source>
        <dbReference type="ARBA" id="ARBA00004141"/>
    </source>
</evidence>
<dbReference type="SUPFAM" id="SSF90123">
    <property type="entry name" value="ABC transporter transmembrane region"/>
    <property type="match status" value="2"/>
</dbReference>
<dbReference type="GO" id="GO:0005743">
    <property type="term" value="C:mitochondrial inner membrane"/>
    <property type="evidence" value="ECO:0007669"/>
    <property type="project" value="TreeGrafter"/>
</dbReference>
<dbReference type="InterPro" id="IPR003593">
    <property type="entry name" value="AAA+_ATPase"/>
</dbReference>
<keyword evidence="8" id="KW-0067">ATP-binding</keyword>
<dbReference type="Pfam" id="PF00005">
    <property type="entry name" value="ABC_tran"/>
    <property type="match status" value="2"/>
</dbReference>
<dbReference type="CDD" id="cd18578">
    <property type="entry name" value="ABC_6TM_Pgp_ABCB1_D2_like"/>
    <property type="match status" value="1"/>
</dbReference>
<dbReference type="FunFam" id="1.20.1560.10:FF:000057">
    <property type="entry name" value="ABC multidrug transporter SitT"/>
    <property type="match status" value="1"/>
</dbReference>
<accession>A0A4S2MZ64</accession>
<feature type="domain" description="ABC transporter" evidence="13">
    <location>
        <begin position="374"/>
        <end position="619"/>
    </location>
</feature>
<evidence type="ECO:0000256" key="8">
    <source>
        <dbReference type="ARBA" id="ARBA00022840"/>
    </source>
</evidence>
<dbReference type="GO" id="GO:0012505">
    <property type="term" value="C:endomembrane system"/>
    <property type="evidence" value="ECO:0007669"/>
    <property type="project" value="UniProtKB-SubCell"/>
</dbReference>
<evidence type="ECO:0000256" key="7">
    <source>
        <dbReference type="ARBA" id="ARBA00022741"/>
    </source>
</evidence>
<dbReference type="GO" id="GO:0015421">
    <property type="term" value="F:ABC-type oligopeptide transporter activity"/>
    <property type="evidence" value="ECO:0007669"/>
    <property type="project" value="TreeGrafter"/>
</dbReference>
<dbReference type="FunFam" id="3.40.50.300:FF:001530">
    <property type="entry name" value="ABC multidrug transporter (Eurofung)"/>
    <property type="match status" value="1"/>
</dbReference>
<feature type="transmembrane region" description="Helical" evidence="12">
    <location>
        <begin position="737"/>
        <end position="759"/>
    </location>
</feature>
<evidence type="ECO:0000259" key="14">
    <source>
        <dbReference type="PROSITE" id="PS50929"/>
    </source>
</evidence>
<sequence>MAESDTGISAMESEKDVLDIADGEKKQGSNGYLRIFSYADSLSWTLNGVAAICIIATGTLLPLMNLIFGKFITVFTRYGVGELSPDEFRSEINKWALYFIYLFVAKFVLMYVWTTLLSISAMRTTAAVRTRFVESTLRQDIAFFDQAKSGSVATQVATNGNLIQQGVSEKLGVILQGVATVFASFVIAFVANWKLTLICIAIVPVIIIITGVGFDGLTRKENSIFPIYSRAGLLAEEALSSMRTVHAFWAHPKLTADYAGYLQQARQEGLTMSIWFAVLFCAEYFCIFAGYGLAFWQGIRMYASGEITEPGDIVTVIFAVILAATSITSTVPQVLIITKSVSAADELFQTIDRPSAIDPLDGIGECPTSCTGYLELSGVDFTYPSRPDAKVLNSLSIQIPAGKTIALVGASGSGKSTIIGLLERWYLPTGGKITLDGKDISDLNVPWLRTQMRLVQQEPVLFSGTIFQNIVNGLIGTPQVDASDEEKMRLVEEACRAAYAHDFIVELTDGYHTQIGERAAMLSGGQKQRIAIARSIISNPKILLLDEATSALDPKAERIVQQALDNVSTGRTTLVIAHKLSTIQNADNIIVMSSGSVVEQGSHHELIAAGGAYFRLVQAQDLGHRANTDDDSSEDINFANTQEVMDDNRLDRVITTKSMVSVMSRAGVEGKQSAGLGLVGLLWKICMENKSMYWHFIVILITAILGGLTFPALAVLFARAMDAFQLTGSKMVEEGNFWSLMFLVVAIANLFLYLIMGWLSNFVGQHLTYGFRLEMFENMLKQDMEFFDKSGNSTGALVSKLSTQPTQLQELLSFNICFIMITIVNVFSTAILAIAVGWKLGLVVVFGSLLPLVLCGWFRMRLEMKLDESIDARSSDSAALAAEAISSMRTVSSLTLENHFLDRYKAGLKDIEQTSIKTIVWTMIWYSLSQSIAFLCMGLGFWYGGKLLASGEYSTTQFFTVYIGVVLSGESAAAFFLFTSSITKGHSAANYIMWLRSLTPKVREFDASSTYTDDSEKRSTGGSNVACTDLHFAYPQRPKRKILRGIDAEIQPGQFAAFVGASGCGKTTMIALLERFYDPISGTLFVDGHDITTVCPRKYRRDIALVQQEPTLYQGSIRENIAMGLESGADAATDEQIDEACRQANIYTFVSSLPEGLNTMCGARGSQLSGGQKQRIAIARALIRNPRLLLLDEATSALDTESERIVQEALEKASEGRTTIAVAHRLSTIKHADKIFVFEKGKVVEMGTHEELVAKRGIYYEMCQGQSLDQQL</sequence>
<evidence type="ECO:0000313" key="15">
    <source>
        <dbReference type="EMBL" id="TGZ81936.1"/>
    </source>
</evidence>
<feature type="transmembrane region" description="Helical" evidence="12">
    <location>
        <begin position="171"/>
        <end position="189"/>
    </location>
</feature>
<dbReference type="Gene3D" id="1.20.1560.10">
    <property type="entry name" value="ABC transporter type 1, transmembrane domain"/>
    <property type="match status" value="1"/>
</dbReference>
<keyword evidence="4" id="KW-0813">Transport</keyword>
<feature type="transmembrane region" description="Helical" evidence="12">
    <location>
        <begin position="44"/>
        <end position="68"/>
    </location>
</feature>
<keyword evidence="6" id="KW-0677">Repeat</keyword>
<dbReference type="CDD" id="cd18577">
    <property type="entry name" value="ABC_6TM_Pgp_ABCB1_D1_like"/>
    <property type="match status" value="1"/>
</dbReference>
<evidence type="ECO:0000256" key="6">
    <source>
        <dbReference type="ARBA" id="ARBA00022737"/>
    </source>
</evidence>
<gene>
    <name evidence="15" type="ORF">EX30DRAFT_330583</name>
</gene>
<dbReference type="FunCoup" id="A0A4S2MZ64">
    <property type="interactions" value="747"/>
</dbReference>